<reference evidence="1" key="1">
    <citation type="journal article" date="2023" name="G3 (Bethesda)">
        <title>A reference genome for the long-term kleptoplast-retaining sea slug Elysia crispata morphotype clarki.</title>
        <authorList>
            <person name="Eastman K.E."/>
            <person name="Pendleton A.L."/>
            <person name="Shaikh M.A."/>
            <person name="Suttiyut T."/>
            <person name="Ogas R."/>
            <person name="Tomko P."/>
            <person name="Gavelis G."/>
            <person name="Widhalm J.R."/>
            <person name="Wisecaver J.H."/>
        </authorList>
    </citation>
    <scope>NUCLEOTIDE SEQUENCE</scope>
    <source>
        <strain evidence="1">ECLA1</strain>
    </source>
</reference>
<proteinExistence type="predicted"/>
<dbReference type="Proteomes" id="UP001283361">
    <property type="component" value="Unassembled WGS sequence"/>
</dbReference>
<dbReference type="AlphaFoldDB" id="A0AAE1E788"/>
<sequence length="270" mass="30393">PLSEVHSDPTILTTGHWGERGPILQVPPCLTVASGGKLEFSPPSQCRSIEYSSAQPELALNKVWLVPVPRSVYCTEYPDQCVVFSTQISVLYRVPSPLPWPDQCIVQSTQPAPMARSVYCTEYPVSVVYMHRVPRSVYCICTEYPDQCVVFRLISEVQSTQPVALPWPDQCMCRSSTARSHGQISVLYRVPSQCSVYAQSTQISVLYMHRVPRSVCCIQYSDQCIVQSTQPAPMARSVYCIEYPDQRSVVPTPHRKHNHHVLMCSLTDNQ</sequence>
<evidence type="ECO:0000313" key="2">
    <source>
        <dbReference type="Proteomes" id="UP001283361"/>
    </source>
</evidence>
<gene>
    <name evidence="1" type="ORF">RRG08_053153</name>
</gene>
<organism evidence="1 2">
    <name type="scientific">Elysia crispata</name>
    <name type="common">lettuce slug</name>
    <dbReference type="NCBI Taxonomy" id="231223"/>
    <lineage>
        <taxon>Eukaryota</taxon>
        <taxon>Metazoa</taxon>
        <taxon>Spiralia</taxon>
        <taxon>Lophotrochozoa</taxon>
        <taxon>Mollusca</taxon>
        <taxon>Gastropoda</taxon>
        <taxon>Heterobranchia</taxon>
        <taxon>Euthyneura</taxon>
        <taxon>Panpulmonata</taxon>
        <taxon>Sacoglossa</taxon>
        <taxon>Placobranchoidea</taxon>
        <taxon>Plakobranchidae</taxon>
        <taxon>Elysia</taxon>
    </lineage>
</organism>
<accession>A0AAE1E788</accession>
<comment type="caution">
    <text evidence="1">The sequence shown here is derived from an EMBL/GenBank/DDBJ whole genome shotgun (WGS) entry which is preliminary data.</text>
</comment>
<name>A0AAE1E788_9GAST</name>
<keyword evidence="2" id="KW-1185">Reference proteome</keyword>
<protein>
    <submittedName>
        <fullName evidence="1">Uncharacterized protein</fullName>
    </submittedName>
</protein>
<dbReference type="EMBL" id="JAWDGP010001045">
    <property type="protein sequence ID" value="KAK3795493.1"/>
    <property type="molecule type" value="Genomic_DNA"/>
</dbReference>
<feature type="non-terminal residue" evidence="1">
    <location>
        <position position="1"/>
    </location>
</feature>
<evidence type="ECO:0000313" key="1">
    <source>
        <dbReference type="EMBL" id="KAK3795493.1"/>
    </source>
</evidence>